<dbReference type="Gramene" id="PGSC0003DMT400001426">
    <property type="protein sequence ID" value="PGSC0003DMT400001426"/>
    <property type="gene ID" value="PGSC0003DMG401000528"/>
</dbReference>
<dbReference type="AlphaFoldDB" id="M0ZIG3"/>
<organism evidence="1 2">
    <name type="scientific">Solanum tuberosum</name>
    <name type="common">Potato</name>
    <dbReference type="NCBI Taxonomy" id="4113"/>
    <lineage>
        <taxon>Eukaryota</taxon>
        <taxon>Viridiplantae</taxon>
        <taxon>Streptophyta</taxon>
        <taxon>Embryophyta</taxon>
        <taxon>Tracheophyta</taxon>
        <taxon>Spermatophyta</taxon>
        <taxon>Magnoliopsida</taxon>
        <taxon>eudicotyledons</taxon>
        <taxon>Gunneridae</taxon>
        <taxon>Pentapetalae</taxon>
        <taxon>asterids</taxon>
        <taxon>lamiids</taxon>
        <taxon>Solanales</taxon>
        <taxon>Solanaceae</taxon>
        <taxon>Solanoideae</taxon>
        <taxon>Solaneae</taxon>
        <taxon>Solanum</taxon>
    </lineage>
</organism>
<dbReference type="HOGENOM" id="CLU_2946231_0_0_1"/>
<accession>M0ZIG3</accession>
<keyword evidence="2" id="KW-1185">Reference proteome</keyword>
<dbReference type="Proteomes" id="UP000011115">
    <property type="component" value="Unassembled WGS sequence"/>
</dbReference>
<evidence type="ECO:0000313" key="1">
    <source>
        <dbReference type="EnsemblPlants" id="PGSC0003DMT400001426"/>
    </source>
</evidence>
<sequence>MEENAPPPRPDEFVFAFLDLGRTITGKVVYLLMGSGRVRVKLFPLLLEPIEEDAPPPRHH</sequence>
<reference evidence="1" key="2">
    <citation type="submission" date="2015-06" db="UniProtKB">
        <authorList>
            <consortium name="EnsemblPlants"/>
        </authorList>
    </citation>
    <scope>IDENTIFICATION</scope>
    <source>
        <strain evidence="1">DM1-3 516 R44</strain>
    </source>
</reference>
<dbReference type="InParanoid" id="M0ZIG3"/>
<protein>
    <submittedName>
        <fullName evidence="1">Uncharacterized protein</fullName>
    </submittedName>
</protein>
<dbReference type="PaxDb" id="4113-PGSC0003DMT400001426"/>
<dbReference type="EnsemblPlants" id="PGSC0003DMT400001426">
    <property type="protein sequence ID" value="PGSC0003DMT400001426"/>
    <property type="gene ID" value="PGSC0003DMG401000528"/>
</dbReference>
<proteinExistence type="predicted"/>
<name>M0ZIG3_SOLTU</name>
<evidence type="ECO:0000313" key="2">
    <source>
        <dbReference type="Proteomes" id="UP000011115"/>
    </source>
</evidence>
<reference evidence="2" key="1">
    <citation type="journal article" date="2011" name="Nature">
        <title>Genome sequence and analysis of the tuber crop potato.</title>
        <authorList>
            <consortium name="The Potato Genome Sequencing Consortium"/>
        </authorList>
    </citation>
    <scope>NUCLEOTIDE SEQUENCE [LARGE SCALE GENOMIC DNA]</scope>
    <source>
        <strain evidence="2">cv. DM1-3 516 R44</strain>
    </source>
</reference>